<feature type="domain" description="DUF6314" evidence="1">
    <location>
        <begin position="7"/>
        <end position="137"/>
    </location>
</feature>
<name>A0A5J5GP04_9RHOB</name>
<keyword evidence="3" id="KW-1185">Reference proteome</keyword>
<protein>
    <recommendedName>
        <fullName evidence="1">DUF6314 domain-containing protein</fullName>
    </recommendedName>
</protein>
<sequence length="138" mass="15688">MDVLSAFEDRWSLSRRVEDRRAGALLALEGEALLTRDGEGLRYEESGLWTEGPYTGLKASRVYLWRATGEEIAVFFSDGRPFHDFRPGEAGQAQAGHDCAPDRYDVLYRFELPHLWKSVWTVAGPAKDYTATTLYRRA</sequence>
<dbReference type="Pfam" id="PF19834">
    <property type="entry name" value="DUF6314"/>
    <property type="match status" value="1"/>
</dbReference>
<evidence type="ECO:0000313" key="2">
    <source>
        <dbReference type="EMBL" id="KAA9009264.1"/>
    </source>
</evidence>
<dbReference type="AlphaFoldDB" id="A0A5J5GP04"/>
<proteinExistence type="predicted"/>
<reference evidence="2 3" key="1">
    <citation type="submission" date="2019-09" db="EMBL/GenBank/DDBJ databases">
        <authorList>
            <person name="Park J.-S."/>
            <person name="Choi H.-J."/>
        </authorList>
    </citation>
    <scope>NUCLEOTIDE SEQUENCE [LARGE SCALE GENOMIC DNA]</scope>
    <source>
        <strain evidence="2 3">176SS1-4</strain>
    </source>
</reference>
<evidence type="ECO:0000313" key="3">
    <source>
        <dbReference type="Proteomes" id="UP000326554"/>
    </source>
</evidence>
<dbReference type="Proteomes" id="UP000326554">
    <property type="component" value="Unassembled WGS sequence"/>
</dbReference>
<dbReference type="InterPro" id="IPR045632">
    <property type="entry name" value="DUF6314"/>
</dbReference>
<evidence type="ECO:0000259" key="1">
    <source>
        <dbReference type="Pfam" id="PF19834"/>
    </source>
</evidence>
<dbReference type="EMBL" id="VYQE01000002">
    <property type="protein sequence ID" value="KAA9009264.1"/>
    <property type="molecule type" value="Genomic_DNA"/>
</dbReference>
<dbReference type="RefSeq" id="WP_150444797.1">
    <property type="nucleotide sequence ID" value="NZ_VYQE01000002.1"/>
</dbReference>
<gene>
    <name evidence="2" type="ORF">F3S47_08415</name>
</gene>
<accession>A0A5J5GP04</accession>
<organism evidence="2 3">
    <name type="scientific">Histidinibacterium aquaticum</name>
    <dbReference type="NCBI Taxonomy" id="2613962"/>
    <lineage>
        <taxon>Bacteria</taxon>
        <taxon>Pseudomonadati</taxon>
        <taxon>Pseudomonadota</taxon>
        <taxon>Alphaproteobacteria</taxon>
        <taxon>Rhodobacterales</taxon>
        <taxon>Paracoccaceae</taxon>
        <taxon>Histidinibacterium</taxon>
    </lineage>
</organism>
<comment type="caution">
    <text evidence="2">The sequence shown here is derived from an EMBL/GenBank/DDBJ whole genome shotgun (WGS) entry which is preliminary data.</text>
</comment>